<feature type="compositionally biased region" description="Low complexity" evidence="5">
    <location>
        <begin position="60"/>
        <end position="76"/>
    </location>
</feature>
<feature type="transmembrane region" description="Helical" evidence="6">
    <location>
        <begin position="189"/>
        <end position="211"/>
    </location>
</feature>
<evidence type="ECO:0000256" key="6">
    <source>
        <dbReference type="SAM" id="Phobius"/>
    </source>
</evidence>
<evidence type="ECO:0000313" key="9">
    <source>
        <dbReference type="Proteomes" id="UP001165085"/>
    </source>
</evidence>
<keyword evidence="4 6" id="KW-0472">Membrane</keyword>
<gene>
    <name evidence="8" type="ORF">TrST_g5515</name>
</gene>
<dbReference type="Pfam" id="PF03124">
    <property type="entry name" value="EXS"/>
    <property type="match status" value="1"/>
</dbReference>
<evidence type="ECO:0000256" key="1">
    <source>
        <dbReference type="ARBA" id="ARBA00004141"/>
    </source>
</evidence>
<reference evidence="9" key="1">
    <citation type="journal article" date="2023" name="Commun. Biol.">
        <title>Genome analysis of Parmales, the sister group of diatoms, reveals the evolutionary specialization of diatoms from phago-mixotrophs to photoautotrophs.</title>
        <authorList>
            <person name="Ban H."/>
            <person name="Sato S."/>
            <person name="Yoshikawa S."/>
            <person name="Yamada K."/>
            <person name="Nakamura Y."/>
            <person name="Ichinomiya M."/>
            <person name="Sato N."/>
            <person name="Blanc-Mathieu R."/>
            <person name="Endo H."/>
            <person name="Kuwata A."/>
            <person name="Ogata H."/>
        </authorList>
    </citation>
    <scope>NUCLEOTIDE SEQUENCE [LARGE SCALE GENOMIC DNA]</scope>
    <source>
        <strain evidence="9">NIES 3701</strain>
    </source>
</reference>
<feature type="transmembrane region" description="Helical" evidence="6">
    <location>
        <begin position="29"/>
        <end position="46"/>
    </location>
</feature>
<feature type="compositionally biased region" description="Low complexity" evidence="5">
    <location>
        <begin position="88"/>
        <end position="100"/>
    </location>
</feature>
<keyword evidence="9" id="KW-1185">Reference proteome</keyword>
<feature type="transmembrane region" description="Helical" evidence="6">
    <location>
        <begin position="223"/>
        <end position="250"/>
    </location>
</feature>
<dbReference type="GO" id="GO:0005737">
    <property type="term" value="C:cytoplasm"/>
    <property type="evidence" value="ECO:0007669"/>
    <property type="project" value="TreeGrafter"/>
</dbReference>
<feature type="domain" description="EXS" evidence="7">
    <location>
        <begin position="267"/>
        <end position="479"/>
    </location>
</feature>
<dbReference type="GO" id="GO:0016020">
    <property type="term" value="C:membrane"/>
    <property type="evidence" value="ECO:0007669"/>
    <property type="project" value="UniProtKB-SubCell"/>
</dbReference>
<organism evidence="8 9">
    <name type="scientific">Triparma strigata</name>
    <dbReference type="NCBI Taxonomy" id="1606541"/>
    <lineage>
        <taxon>Eukaryota</taxon>
        <taxon>Sar</taxon>
        <taxon>Stramenopiles</taxon>
        <taxon>Ochrophyta</taxon>
        <taxon>Bolidophyceae</taxon>
        <taxon>Parmales</taxon>
        <taxon>Triparmaceae</taxon>
        <taxon>Triparma</taxon>
    </lineage>
</organism>
<name>A0A9W7E1C2_9STRA</name>
<protein>
    <recommendedName>
        <fullName evidence="7">EXS domain-containing protein</fullName>
    </recommendedName>
</protein>
<evidence type="ECO:0000256" key="2">
    <source>
        <dbReference type="ARBA" id="ARBA00022692"/>
    </source>
</evidence>
<proteinExistence type="predicted"/>
<evidence type="ECO:0000259" key="7">
    <source>
        <dbReference type="PROSITE" id="PS51380"/>
    </source>
</evidence>
<evidence type="ECO:0000313" key="8">
    <source>
        <dbReference type="EMBL" id="GMH62298.1"/>
    </source>
</evidence>
<comment type="subcellular location">
    <subcellularLocation>
        <location evidence="1">Membrane</location>
        <topology evidence="1">Multi-pass membrane protein</topology>
    </subcellularLocation>
</comment>
<dbReference type="AlphaFoldDB" id="A0A9W7E1C2"/>
<feature type="transmembrane region" description="Helical" evidence="6">
    <location>
        <begin position="270"/>
        <end position="288"/>
    </location>
</feature>
<dbReference type="Proteomes" id="UP001165085">
    <property type="component" value="Unassembled WGS sequence"/>
</dbReference>
<evidence type="ECO:0000256" key="3">
    <source>
        <dbReference type="ARBA" id="ARBA00022989"/>
    </source>
</evidence>
<dbReference type="PROSITE" id="PS51380">
    <property type="entry name" value="EXS"/>
    <property type="match status" value="1"/>
</dbReference>
<evidence type="ECO:0000256" key="5">
    <source>
        <dbReference type="SAM" id="MobiDB-lite"/>
    </source>
</evidence>
<dbReference type="InterPro" id="IPR004342">
    <property type="entry name" value="EXS_C"/>
</dbReference>
<dbReference type="OrthoDB" id="9970435at2759"/>
<keyword evidence="3 6" id="KW-1133">Transmembrane helix</keyword>
<dbReference type="EMBL" id="BRXY01000076">
    <property type="protein sequence ID" value="GMH62298.1"/>
    <property type="molecule type" value="Genomic_DNA"/>
</dbReference>
<feature type="region of interest" description="Disordered" evidence="5">
    <location>
        <begin position="59"/>
        <end position="121"/>
    </location>
</feature>
<dbReference type="PANTHER" id="PTHR10783:SF46">
    <property type="entry name" value="PROTEIN ERD1 HOMOLOG 2"/>
    <property type="match status" value="1"/>
</dbReference>
<dbReference type="PANTHER" id="PTHR10783">
    <property type="entry name" value="XENOTROPIC AND POLYTROPIC RETROVIRUS RECEPTOR 1-RELATED"/>
    <property type="match status" value="1"/>
</dbReference>
<evidence type="ECO:0000256" key="4">
    <source>
        <dbReference type="ARBA" id="ARBA00023136"/>
    </source>
</evidence>
<accession>A0A9W7E1C2</accession>
<comment type="caution">
    <text evidence="8">The sequence shown here is derived from an EMBL/GenBank/DDBJ whole genome shotgun (WGS) entry which is preliminary data.</text>
</comment>
<feature type="transmembrane region" description="Helical" evidence="6">
    <location>
        <begin position="161"/>
        <end position="183"/>
    </location>
</feature>
<sequence length="479" mass="53062">MSQEIGNIFAQASREGEGLPHDPLLRSPTILILFIALWGIDVYVFHRLRLDWRKAMDLPSQGDTNGSNGSSSNNGNDCEDGDIELLRTSSAQHQQTSTASSDDDDTQAITPVSHEDDDDDDRANLLNHAVSRSSSGNRNSNSANDIRANVTSLKSSGADKILLLSASLFLLLYVTQFVCLNVLSGSGLFATITFYLLVFVLSLSTSPSAAFPRSLFLSLLEHLAAIATGGTDFLHVFLADALCSLSKIFFDLGLLFSLVCSYPHNLPTSSTVLLIPSLFASMPFLIRIRQCMGSYFNYEKNDGFEFMHILNSLKYASSILPIVISAFQHLHESRKGEEDTNRYEGVLQFFLCVNTLFCFTWDTVVDWGLGPGGIAFCEVGFVGSSAPQTDSNGQDLKKKAVCLRQGLRLGSTGTWICVIANFSMRCAWVLRYFQTSLFNSWDQYVLAAQFIEVFRRAVWNVLRVENQLLQTRIGRPNKK</sequence>
<keyword evidence="2 6" id="KW-0812">Transmembrane</keyword>